<feature type="region of interest" description="Disordered" evidence="1">
    <location>
        <begin position="87"/>
        <end position="110"/>
    </location>
</feature>
<reference evidence="2 3" key="1">
    <citation type="submission" date="2019-10" db="EMBL/GenBank/DDBJ databases">
        <authorList>
            <person name="Palmer J.M."/>
        </authorList>
    </citation>
    <scope>NUCLEOTIDE SEQUENCE [LARGE SCALE GENOMIC DNA]</scope>
    <source>
        <strain evidence="2 3">TWF694</strain>
    </source>
</reference>
<gene>
    <name evidence="2" type="ORF">TWF694_000382</name>
</gene>
<proteinExistence type="predicted"/>
<dbReference type="AlphaFoldDB" id="A0AAV9XNH7"/>
<accession>A0AAV9XNH7</accession>
<dbReference type="Proteomes" id="UP001365542">
    <property type="component" value="Unassembled WGS sequence"/>
</dbReference>
<evidence type="ECO:0000313" key="2">
    <source>
        <dbReference type="EMBL" id="KAK6543638.1"/>
    </source>
</evidence>
<name>A0AAV9XNH7_9PEZI</name>
<feature type="compositionally biased region" description="Basic and acidic residues" evidence="1">
    <location>
        <begin position="90"/>
        <end position="100"/>
    </location>
</feature>
<dbReference type="EMBL" id="JAVHJO010000001">
    <property type="protein sequence ID" value="KAK6543638.1"/>
    <property type="molecule type" value="Genomic_DNA"/>
</dbReference>
<protein>
    <submittedName>
        <fullName evidence="2">Uncharacterized protein</fullName>
    </submittedName>
</protein>
<evidence type="ECO:0000313" key="3">
    <source>
        <dbReference type="Proteomes" id="UP001365542"/>
    </source>
</evidence>
<comment type="caution">
    <text evidence="2">The sequence shown here is derived from an EMBL/GenBank/DDBJ whole genome shotgun (WGS) entry which is preliminary data.</text>
</comment>
<sequence length="161" mass="16945">MTGAVENAKVYYNKQYEKWVPWLEDQYLYWFGKDNKASYVTKQQLDKSKVTGVKQVDKLQDGVHDLAAGQVGKDGLLEPVGDLVSKHGVNRAERGGKDENGSYGGPLGGVTDPVVDGAKTGGGAVASGAQTGVSKMTEGVKGAGSYVGGFSPFGNKNANDK</sequence>
<keyword evidence="3" id="KW-1185">Reference proteome</keyword>
<organism evidence="2 3">
    <name type="scientific">Orbilia ellipsospora</name>
    <dbReference type="NCBI Taxonomy" id="2528407"/>
    <lineage>
        <taxon>Eukaryota</taxon>
        <taxon>Fungi</taxon>
        <taxon>Dikarya</taxon>
        <taxon>Ascomycota</taxon>
        <taxon>Pezizomycotina</taxon>
        <taxon>Orbiliomycetes</taxon>
        <taxon>Orbiliales</taxon>
        <taxon>Orbiliaceae</taxon>
        <taxon>Orbilia</taxon>
    </lineage>
</organism>
<evidence type="ECO:0000256" key="1">
    <source>
        <dbReference type="SAM" id="MobiDB-lite"/>
    </source>
</evidence>